<proteinExistence type="predicted"/>
<comment type="caution">
    <text evidence="1">The sequence shown here is derived from an EMBL/GenBank/DDBJ whole genome shotgun (WGS) entry which is preliminary data.</text>
</comment>
<dbReference type="Proteomes" id="UP000537718">
    <property type="component" value="Unassembled WGS sequence"/>
</dbReference>
<evidence type="ECO:0000313" key="1">
    <source>
        <dbReference type="EMBL" id="MBB5619564.1"/>
    </source>
</evidence>
<reference evidence="1 2" key="1">
    <citation type="submission" date="2020-08" db="EMBL/GenBank/DDBJ databases">
        <title>Genomic Encyclopedia of Type Strains, Phase IV (KMG-V): Genome sequencing to study the core and pangenomes of soil and plant-associated prokaryotes.</title>
        <authorList>
            <person name="Whitman W."/>
        </authorList>
    </citation>
    <scope>NUCLEOTIDE SEQUENCE [LARGE SCALE GENOMIC DNA]</scope>
    <source>
        <strain evidence="1 2">MP7CTX6</strain>
    </source>
</reference>
<gene>
    <name evidence="1" type="ORF">HDE69_000600</name>
</gene>
<sequence length="39" mass="4332">MKQKILGQLRSGKSLYGKDGAFAPLLKSFLDTEERFSGN</sequence>
<dbReference type="EMBL" id="JACHCF010000001">
    <property type="protein sequence ID" value="MBB5619564.1"/>
    <property type="molecule type" value="Genomic_DNA"/>
</dbReference>
<protein>
    <submittedName>
        <fullName evidence="1">Uncharacterized protein</fullName>
    </submittedName>
</protein>
<organism evidence="1 2">
    <name type="scientific">Pedobacter cryoconitis</name>
    <dbReference type="NCBI Taxonomy" id="188932"/>
    <lineage>
        <taxon>Bacteria</taxon>
        <taxon>Pseudomonadati</taxon>
        <taxon>Bacteroidota</taxon>
        <taxon>Sphingobacteriia</taxon>
        <taxon>Sphingobacteriales</taxon>
        <taxon>Sphingobacteriaceae</taxon>
        <taxon>Pedobacter</taxon>
    </lineage>
</organism>
<name>A0A7W8YPW9_9SPHI</name>
<evidence type="ECO:0000313" key="2">
    <source>
        <dbReference type="Proteomes" id="UP000537718"/>
    </source>
</evidence>
<accession>A0A7W8YPW9</accession>
<dbReference type="AlphaFoldDB" id="A0A7W8YPW9"/>